<dbReference type="VEuPathDB" id="VectorBase:BGLAX_043428"/>
<dbReference type="AlphaFoldDB" id="A0A2C9KL63"/>
<feature type="coiled-coil region" evidence="1">
    <location>
        <begin position="57"/>
        <end position="84"/>
    </location>
</feature>
<name>A0A2C9KL63_BIOGL</name>
<evidence type="ECO:0000256" key="1">
    <source>
        <dbReference type="SAM" id="Coils"/>
    </source>
</evidence>
<evidence type="ECO:0000313" key="3">
    <source>
        <dbReference type="Proteomes" id="UP000076420"/>
    </source>
</evidence>
<keyword evidence="1" id="KW-0175">Coiled coil</keyword>
<evidence type="ECO:0000313" key="2">
    <source>
        <dbReference type="EnsemblMetazoa" id="BGLB020923-PA"/>
    </source>
</evidence>
<dbReference type="OrthoDB" id="6217307at2759"/>
<protein>
    <submittedName>
        <fullName evidence="2">Uncharacterized protein</fullName>
    </submittedName>
</protein>
<feature type="coiled-coil region" evidence="1">
    <location>
        <begin position="2"/>
        <end position="29"/>
    </location>
</feature>
<organism evidence="2 3">
    <name type="scientific">Biomphalaria glabrata</name>
    <name type="common">Bloodfluke planorb</name>
    <name type="synonym">Freshwater snail</name>
    <dbReference type="NCBI Taxonomy" id="6526"/>
    <lineage>
        <taxon>Eukaryota</taxon>
        <taxon>Metazoa</taxon>
        <taxon>Spiralia</taxon>
        <taxon>Lophotrochozoa</taxon>
        <taxon>Mollusca</taxon>
        <taxon>Gastropoda</taxon>
        <taxon>Heterobranchia</taxon>
        <taxon>Euthyneura</taxon>
        <taxon>Panpulmonata</taxon>
        <taxon>Hygrophila</taxon>
        <taxon>Lymnaeoidea</taxon>
        <taxon>Planorbidae</taxon>
        <taxon>Biomphalaria</taxon>
    </lineage>
</organism>
<reference evidence="2" key="1">
    <citation type="submission" date="2020-05" db="UniProtKB">
        <authorList>
            <consortium name="EnsemblMetazoa"/>
        </authorList>
    </citation>
    <scope>IDENTIFICATION</scope>
    <source>
        <strain evidence="2">BB02</strain>
    </source>
</reference>
<proteinExistence type="predicted"/>
<sequence length="166" mass="18878">MATKCSTRLETLEKEMKKLNEISETKHKHVEQTNDVRNNGTDTLELFHKVVKKINTLEAQLITITKVSARVESLEKEIMKLNGISEMKQIHGQQTLETKKVKKESLDQAIDLSDVKCFEDSQLNIGHHEQQISTLGEADLVRHLSNCEKNPGHANFISIQTFISNI</sequence>
<dbReference type="KEGG" id="bgt:106068247"/>
<gene>
    <name evidence="2" type="primary">106068247</name>
</gene>
<dbReference type="VEuPathDB" id="VectorBase:BGLB020923"/>
<dbReference type="EnsemblMetazoa" id="BGLB020923-RA">
    <property type="protein sequence ID" value="BGLB020923-PA"/>
    <property type="gene ID" value="BGLB020923"/>
</dbReference>
<accession>A0A2C9KL63</accession>
<dbReference type="Proteomes" id="UP000076420">
    <property type="component" value="Unassembled WGS sequence"/>
</dbReference>